<comment type="caution">
    <text evidence="11">The sequence shown here is derived from an EMBL/GenBank/DDBJ whole genome shotgun (WGS) entry which is preliminary data.</text>
</comment>
<keyword evidence="4" id="KW-0805">Transcription regulation</keyword>
<evidence type="ECO:0000313" key="11">
    <source>
        <dbReference type="EMBL" id="KAI1698130.1"/>
    </source>
</evidence>
<keyword evidence="12" id="KW-1185">Reference proteome</keyword>
<dbReference type="SMART" id="SM00297">
    <property type="entry name" value="BROMO"/>
    <property type="match status" value="1"/>
</dbReference>
<reference evidence="11" key="1">
    <citation type="submission" date="2022-01" db="EMBL/GenBank/DDBJ databases">
        <title>Genome Sequence Resource for Two Populations of Ditylenchus destructor, the Migratory Endoparasitic Phytonematode.</title>
        <authorList>
            <person name="Zhang H."/>
            <person name="Lin R."/>
            <person name="Xie B."/>
        </authorList>
    </citation>
    <scope>NUCLEOTIDE SEQUENCE</scope>
    <source>
        <strain evidence="11">BazhouSP</strain>
    </source>
</reference>
<sequence length="222" mass="25848">MKEERDTWETTRRLGHNGSFWIIDSMTEREWLKAIEETSDEEDEEDNVKREDTPAKRMKTLENAGSANKRVVFEPNKHLVETLQKYYQTLVAYKTSDGRELADAFIQLPSRRELPDYYEVIEKPMDLNRIKKKIKDGKYGRLEDMTADVRLMCRNAQTYNEDGSDIFNDSVLLERVWERILEAHNTHLTSTRSTSTAQTIADKTAAESEESNESLIKSNDES</sequence>
<dbReference type="PANTHER" id="PTHR16062">
    <property type="entry name" value="SWI/SNF-RELATED"/>
    <property type="match status" value="1"/>
</dbReference>
<comment type="subcellular location">
    <subcellularLocation>
        <location evidence="1">Nucleus</location>
    </subcellularLocation>
</comment>
<dbReference type="Gene3D" id="1.20.920.10">
    <property type="entry name" value="Bromodomain-like"/>
    <property type="match status" value="1"/>
</dbReference>
<dbReference type="GO" id="GO:0003682">
    <property type="term" value="F:chromatin binding"/>
    <property type="evidence" value="ECO:0007669"/>
    <property type="project" value="TreeGrafter"/>
</dbReference>
<dbReference type="InterPro" id="IPR018359">
    <property type="entry name" value="Bromodomain_CS"/>
</dbReference>
<feature type="domain" description="Bromo" evidence="10">
    <location>
        <begin position="97"/>
        <end position="167"/>
    </location>
</feature>
<evidence type="ECO:0000256" key="5">
    <source>
        <dbReference type="ARBA" id="ARBA00023117"/>
    </source>
</evidence>
<dbReference type="SUPFAM" id="SSF47370">
    <property type="entry name" value="Bromodomain"/>
    <property type="match status" value="1"/>
</dbReference>
<dbReference type="PROSITE" id="PS50014">
    <property type="entry name" value="BROMODOMAIN_2"/>
    <property type="match status" value="1"/>
</dbReference>
<evidence type="ECO:0000256" key="4">
    <source>
        <dbReference type="ARBA" id="ARBA00023015"/>
    </source>
</evidence>
<accession>A0AAD4MLD3</accession>
<dbReference type="Proteomes" id="UP001201812">
    <property type="component" value="Unassembled WGS sequence"/>
</dbReference>
<keyword evidence="7" id="KW-0539">Nucleus</keyword>
<dbReference type="GO" id="GO:0006338">
    <property type="term" value="P:chromatin remodeling"/>
    <property type="evidence" value="ECO:0007669"/>
    <property type="project" value="InterPro"/>
</dbReference>
<evidence type="ECO:0000256" key="8">
    <source>
        <dbReference type="PROSITE-ProRule" id="PRU00035"/>
    </source>
</evidence>
<feature type="compositionally biased region" description="Polar residues" evidence="9">
    <location>
        <begin position="188"/>
        <end position="201"/>
    </location>
</feature>
<feature type="region of interest" description="Disordered" evidence="9">
    <location>
        <begin position="188"/>
        <end position="222"/>
    </location>
</feature>
<name>A0AAD4MLD3_9BILA</name>
<dbReference type="InterPro" id="IPR001487">
    <property type="entry name" value="Bromodomain"/>
</dbReference>
<evidence type="ECO:0000256" key="7">
    <source>
        <dbReference type="ARBA" id="ARBA00023242"/>
    </source>
</evidence>
<dbReference type="InterPro" id="IPR036427">
    <property type="entry name" value="Bromodomain-like_sf"/>
</dbReference>
<dbReference type="AlphaFoldDB" id="A0AAD4MLD3"/>
<evidence type="ECO:0000256" key="1">
    <source>
        <dbReference type="ARBA" id="ARBA00004123"/>
    </source>
</evidence>
<evidence type="ECO:0000256" key="9">
    <source>
        <dbReference type="SAM" id="MobiDB-lite"/>
    </source>
</evidence>
<proteinExistence type="predicted"/>
<dbReference type="PANTHER" id="PTHR16062:SF19">
    <property type="entry name" value="PROTEIN POLYBROMO-1"/>
    <property type="match status" value="1"/>
</dbReference>
<dbReference type="Pfam" id="PF00439">
    <property type="entry name" value="Bromodomain"/>
    <property type="match status" value="1"/>
</dbReference>
<evidence type="ECO:0000313" key="12">
    <source>
        <dbReference type="Proteomes" id="UP001201812"/>
    </source>
</evidence>
<protein>
    <submittedName>
        <fullName evidence="11">Bromodomain-containing protein</fullName>
    </submittedName>
</protein>
<dbReference type="EMBL" id="JAKKPZ010000233">
    <property type="protein sequence ID" value="KAI1698130.1"/>
    <property type="molecule type" value="Genomic_DNA"/>
</dbReference>
<dbReference type="PROSITE" id="PS00633">
    <property type="entry name" value="BROMODOMAIN_1"/>
    <property type="match status" value="1"/>
</dbReference>
<organism evidence="11 12">
    <name type="scientific">Ditylenchus destructor</name>
    <dbReference type="NCBI Taxonomy" id="166010"/>
    <lineage>
        <taxon>Eukaryota</taxon>
        <taxon>Metazoa</taxon>
        <taxon>Ecdysozoa</taxon>
        <taxon>Nematoda</taxon>
        <taxon>Chromadorea</taxon>
        <taxon>Rhabditida</taxon>
        <taxon>Tylenchina</taxon>
        <taxon>Tylenchomorpha</taxon>
        <taxon>Sphaerularioidea</taxon>
        <taxon>Anguinidae</taxon>
        <taxon>Anguininae</taxon>
        <taxon>Ditylenchus</taxon>
    </lineage>
</organism>
<keyword evidence="5 8" id="KW-0103">Bromodomain</keyword>
<feature type="compositionally biased region" description="Polar residues" evidence="9">
    <location>
        <begin position="213"/>
        <end position="222"/>
    </location>
</feature>
<dbReference type="GO" id="GO:0016586">
    <property type="term" value="C:RSC-type complex"/>
    <property type="evidence" value="ECO:0007669"/>
    <property type="project" value="InterPro"/>
</dbReference>
<keyword evidence="3" id="KW-0156">Chromatin regulator</keyword>
<gene>
    <name evidence="11" type="ORF">DdX_18082</name>
</gene>
<evidence type="ECO:0000256" key="2">
    <source>
        <dbReference type="ARBA" id="ARBA00022737"/>
    </source>
</evidence>
<keyword evidence="6" id="KW-0804">Transcription</keyword>
<evidence type="ECO:0000256" key="6">
    <source>
        <dbReference type="ARBA" id="ARBA00023163"/>
    </source>
</evidence>
<dbReference type="PRINTS" id="PR00503">
    <property type="entry name" value="BROMODOMAIN"/>
</dbReference>
<dbReference type="GO" id="GO:0006368">
    <property type="term" value="P:transcription elongation by RNA polymerase II"/>
    <property type="evidence" value="ECO:0007669"/>
    <property type="project" value="TreeGrafter"/>
</dbReference>
<keyword evidence="2" id="KW-0677">Repeat</keyword>
<evidence type="ECO:0000259" key="10">
    <source>
        <dbReference type="PROSITE" id="PS50014"/>
    </source>
</evidence>
<dbReference type="InterPro" id="IPR037382">
    <property type="entry name" value="Rsc/polybromo"/>
</dbReference>
<evidence type="ECO:0000256" key="3">
    <source>
        <dbReference type="ARBA" id="ARBA00022853"/>
    </source>
</evidence>